<sequence length="44" mass="5255">MITQCVQPVGDVLMAEFILFLNYLFDRINVQNVKFIYFLHDRSC</sequence>
<protein>
    <submittedName>
        <fullName evidence="1">Uncharacterized protein</fullName>
    </submittedName>
</protein>
<accession>A0A1Z4KFG0</accession>
<evidence type="ECO:0000313" key="2">
    <source>
        <dbReference type="Proteomes" id="UP000217507"/>
    </source>
</evidence>
<reference evidence="1 2" key="1">
    <citation type="submission" date="2017-06" db="EMBL/GenBank/DDBJ databases">
        <title>Genome sequencing of cyanobaciteial culture collection at National Institute for Environmental Studies (NIES).</title>
        <authorList>
            <person name="Hirose Y."/>
            <person name="Shimura Y."/>
            <person name="Fujisawa T."/>
            <person name="Nakamura Y."/>
            <person name="Kawachi M."/>
        </authorList>
    </citation>
    <scope>NUCLEOTIDE SEQUENCE [LARGE SCALE GENOMIC DNA]</scope>
    <source>
        <strain evidence="1 2">NIES-23</strain>
    </source>
</reference>
<proteinExistence type="predicted"/>
<dbReference type="EMBL" id="AP018216">
    <property type="protein sequence ID" value="BAY67721.1"/>
    <property type="molecule type" value="Genomic_DNA"/>
</dbReference>
<dbReference type="AlphaFoldDB" id="A0A1Z4KFG0"/>
<name>A0A1Z4KFG0_ANAVA</name>
<evidence type="ECO:0000313" key="1">
    <source>
        <dbReference type="EMBL" id="BAY67721.1"/>
    </source>
</evidence>
<gene>
    <name evidence="1" type="ORF">NIES23_05030</name>
</gene>
<dbReference type="Proteomes" id="UP000217507">
    <property type="component" value="Chromosome"/>
</dbReference>
<organism evidence="1 2">
    <name type="scientific">Trichormus variabilis NIES-23</name>
    <dbReference type="NCBI Taxonomy" id="1973479"/>
    <lineage>
        <taxon>Bacteria</taxon>
        <taxon>Bacillati</taxon>
        <taxon>Cyanobacteriota</taxon>
        <taxon>Cyanophyceae</taxon>
        <taxon>Nostocales</taxon>
        <taxon>Nostocaceae</taxon>
        <taxon>Trichormus</taxon>
    </lineage>
</organism>